<dbReference type="FunFam" id="1.10.287.950:FF:000001">
    <property type="entry name" value="Methyl-accepting chemotaxis sensory transducer"/>
    <property type="match status" value="1"/>
</dbReference>
<dbReference type="Pfam" id="PF00672">
    <property type="entry name" value="HAMP"/>
    <property type="match status" value="1"/>
</dbReference>
<feature type="compositionally biased region" description="Low complexity" evidence="5">
    <location>
        <begin position="443"/>
        <end position="466"/>
    </location>
</feature>
<dbReference type="InterPro" id="IPR003660">
    <property type="entry name" value="HAMP_dom"/>
</dbReference>
<dbReference type="SMART" id="SM00283">
    <property type="entry name" value="MA"/>
    <property type="match status" value="1"/>
</dbReference>
<reference evidence="9 10" key="1">
    <citation type="submission" date="2018-03" db="EMBL/GenBank/DDBJ databases">
        <title>Cross-interface Injection: A General Nanoliter Liquid Handling Method Applied to Single Cells Genome Amplification Automated Nanoliter Liquid Handling Applied to Single Cell Multiple Displacement Amplification.</title>
        <authorList>
            <person name="Yun J."/>
            <person name="Xu P."/>
            <person name="Xu J."/>
            <person name="Dai X."/>
            <person name="Wang Y."/>
            <person name="Zheng X."/>
            <person name="Cao C."/>
            <person name="Yi Q."/>
            <person name="Zhu Y."/>
            <person name="Wang L."/>
            <person name="Dong Z."/>
            <person name="Huang Y."/>
            <person name="Huang L."/>
            <person name="Du W."/>
        </authorList>
    </citation>
    <scope>NUCLEOTIDE SEQUENCE [LARGE SCALE GENOMIC DNA]</scope>
    <source>
        <strain evidence="9 10">Z-D1-2</strain>
    </source>
</reference>
<name>A0A2T4DU42_9BACT</name>
<feature type="transmembrane region" description="Helical" evidence="6">
    <location>
        <begin position="310"/>
        <end position="331"/>
    </location>
</feature>
<feature type="compositionally biased region" description="Polar residues" evidence="5">
    <location>
        <begin position="665"/>
        <end position="681"/>
    </location>
</feature>
<evidence type="ECO:0000256" key="4">
    <source>
        <dbReference type="PROSITE-ProRule" id="PRU00284"/>
    </source>
</evidence>
<dbReference type="InterPro" id="IPR051310">
    <property type="entry name" value="MCP_chemotaxis"/>
</dbReference>
<dbReference type="GO" id="GO:0007165">
    <property type="term" value="P:signal transduction"/>
    <property type="evidence" value="ECO:0007669"/>
    <property type="project" value="UniProtKB-KW"/>
</dbReference>
<dbReference type="InterPro" id="IPR024478">
    <property type="entry name" value="HlyB_4HB_MCP"/>
</dbReference>
<keyword evidence="6" id="KW-0812">Transmembrane</keyword>
<organism evidence="9 10">
    <name type="scientific">Marivirga lumbricoides</name>
    <dbReference type="NCBI Taxonomy" id="1046115"/>
    <lineage>
        <taxon>Bacteria</taxon>
        <taxon>Pseudomonadati</taxon>
        <taxon>Bacteroidota</taxon>
        <taxon>Cytophagia</taxon>
        <taxon>Cytophagales</taxon>
        <taxon>Marivirgaceae</taxon>
        <taxon>Marivirga</taxon>
    </lineage>
</organism>
<dbReference type="Pfam" id="PF12729">
    <property type="entry name" value="4HB_MCP_1"/>
    <property type="match status" value="1"/>
</dbReference>
<keyword evidence="6" id="KW-1133">Transmembrane helix</keyword>
<dbReference type="PANTHER" id="PTHR43531">
    <property type="entry name" value="PROTEIN ICFG"/>
    <property type="match status" value="1"/>
</dbReference>
<evidence type="ECO:0000256" key="1">
    <source>
        <dbReference type="ARBA" id="ARBA00004370"/>
    </source>
</evidence>
<evidence type="ECO:0000256" key="2">
    <source>
        <dbReference type="ARBA" id="ARBA00022500"/>
    </source>
</evidence>
<dbReference type="PRINTS" id="PR00260">
    <property type="entry name" value="CHEMTRNSDUCR"/>
</dbReference>
<dbReference type="SMART" id="SM00304">
    <property type="entry name" value="HAMP"/>
    <property type="match status" value="1"/>
</dbReference>
<comment type="similarity">
    <text evidence="3">Belongs to the methyl-accepting chemotaxis (MCP) protein family.</text>
</comment>
<keyword evidence="2" id="KW-0145">Chemotaxis</keyword>
<comment type="subcellular location">
    <subcellularLocation>
        <location evidence="1">Membrane</location>
    </subcellularLocation>
</comment>
<feature type="domain" description="Methyl-accepting transducer" evidence="7">
    <location>
        <begin position="428"/>
        <end position="643"/>
    </location>
</feature>
<dbReference type="PROSITE" id="PS50885">
    <property type="entry name" value="HAMP"/>
    <property type="match status" value="1"/>
</dbReference>
<dbReference type="GO" id="GO:0004888">
    <property type="term" value="F:transmembrane signaling receptor activity"/>
    <property type="evidence" value="ECO:0007669"/>
    <property type="project" value="InterPro"/>
</dbReference>
<keyword evidence="4" id="KW-0807">Transducer</keyword>
<sequence length="710" mass="77967">MKLTIRNKLVLAFVLLIGFIIIVFVLARFSLSEMNERIGYISNNTAAKIELAGQINQDIILLDRDLGNIIISENVQEMKNINQSIGRKKNEMNSRLVALEKVLDTEELSTLDLFRKKWDEYLSLLDDAVVLAIQNSNPEAAKLSMNEAGAFYAEAVQYLDETADAVRSNPSALYITNNLLDAMNKIIRAEKNIIFVTTDDKMSLYNEVTRENKLLAEKYADELSAQLTGSSARIFKKFEEAFNKYLEINKEVLRLSFLNTNEKAFVLSTTTGRDLHDECLSLMQQLSMKSRNQLANDKVVSEKSYSTSNMYMIITIILSILLSVLIAYLIINSIGKSLNEAKRVATDVAEGNFSTTINITNEDEIGDLQLQLKYMVERLKNSADLAKRVASGDLTISDYEKHVKGDLDEALKEMIERLRMIVGAIINGADNIASASQQMSDGAQQLSQGAQEQAASSEEVSSSMEQMSANIDQNTDNAQQTEKIARKADADIKESSDVVTETVQSIETIAEKITIIREIAGKTDLLALNAAVEAARAGEHGKGFAVVASEVRKLAERSQKAANEIGDLSAASVIKARESGKKLELVVPDIQKTAELIQEISAASSEQSTGAEQVNKAIQQLSQVIQQNAANSEEMASSSEELSSQASELKNVVGYFKLGNELSGSNSFSLSKNQNSKTQKSLAKLGDSSMKGVDLDLEDNAPSSDNFGEF</sequence>
<protein>
    <submittedName>
        <fullName evidence="9">Methyl-accepting chemotaxis protein</fullName>
    </submittedName>
</protein>
<dbReference type="AlphaFoldDB" id="A0A2T4DU42"/>
<feature type="compositionally biased region" description="Polar residues" evidence="5">
    <location>
        <begin position="701"/>
        <end position="710"/>
    </location>
</feature>
<dbReference type="Gene3D" id="6.10.340.10">
    <property type="match status" value="1"/>
</dbReference>
<proteinExistence type="inferred from homology"/>
<dbReference type="GO" id="GO:0005886">
    <property type="term" value="C:plasma membrane"/>
    <property type="evidence" value="ECO:0007669"/>
    <property type="project" value="TreeGrafter"/>
</dbReference>
<evidence type="ECO:0000313" key="10">
    <source>
        <dbReference type="Proteomes" id="UP000240608"/>
    </source>
</evidence>
<evidence type="ECO:0000259" key="8">
    <source>
        <dbReference type="PROSITE" id="PS50885"/>
    </source>
</evidence>
<feature type="region of interest" description="Disordered" evidence="5">
    <location>
        <begin position="665"/>
        <end position="710"/>
    </location>
</feature>
<keyword evidence="6" id="KW-0472">Membrane</keyword>
<feature type="region of interest" description="Disordered" evidence="5">
    <location>
        <begin position="436"/>
        <end position="466"/>
    </location>
</feature>
<evidence type="ECO:0000313" key="9">
    <source>
        <dbReference type="EMBL" id="PTB97329.1"/>
    </source>
</evidence>
<dbReference type="PROSITE" id="PS50111">
    <property type="entry name" value="CHEMOTAXIS_TRANSDUC_2"/>
    <property type="match status" value="1"/>
</dbReference>
<evidence type="ECO:0000256" key="3">
    <source>
        <dbReference type="ARBA" id="ARBA00029447"/>
    </source>
</evidence>
<evidence type="ECO:0000256" key="5">
    <source>
        <dbReference type="SAM" id="MobiDB-lite"/>
    </source>
</evidence>
<dbReference type="Pfam" id="PF00015">
    <property type="entry name" value="MCPsignal"/>
    <property type="match status" value="1"/>
</dbReference>
<dbReference type="GO" id="GO:0006935">
    <property type="term" value="P:chemotaxis"/>
    <property type="evidence" value="ECO:0007669"/>
    <property type="project" value="UniProtKB-KW"/>
</dbReference>
<dbReference type="SUPFAM" id="SSF58104">
    <property type="entry name" value="Methyl-accepting chemotaxis protein (MCP) signaling domain"/>
    <property type="match status" value="1"/>
</dbReference>
<evidence type="ECO:0000256" key="6">
    <source>
        <dbReference type="SAM" id="Phobius"/>
    </source>
</evidence>
<accession>A0A2T4DU42</accession>
<dbReference type="InterPro" id="IPR004090">
    <property type="entry name" value="Chemotax_Me-accpt_rcpt"/>
</dbReference>
<dbReference type="PANTHER" id="PTHR43531:SF11">
    <property type="entry name" value="METHYL-ACCEPTING CHEMOTAXIS PROTEIN 3"/>
    <property type="match status" value="1"/>
</dbReference>
<comment type="caution">
    <text evidence="9">The sequence shown here is derived from an EMBL/GenBank/DDBJ whole genome shotgun (WGS) entry which is preliminary data.</text>
</comment>
<dbReference type="Gene3D" id="1.10.287.950">
    <property type="entry name" value="Methyl-accepting chemotaxis protein"/>
    <property type="match status" value="1"/>
</dbReference>
<dbReference type="CDD" id="cd06225">
    <property type="entry name" value="HAMP"/>
    <property type="match status" value="1"/>
</dbReference>
<gene>
    <name evidence="9" type="ORF">C9994_03340</name>
</gene>
<dbReference type="InterPro" id="IPR004089">
    <property type="entry name" value="MCPsignal_dom"/>
</dbReference>
<feature type="domain" description="HAMP" evidence="8">
    <location>
        <begin position="332"/>
        <end position="384"/>
    </location>
</feature>
<dbReference type="Proteomes" id="UP000240608">
    <property type="component" value="Unassembled WGS sequence"/>
</dbReference>
<evidence type="ECO:0000259" key="7">
    <source>
        <dbReference type="PROSITE" id="PS50111"/>
    </source>
</evidence>
<dbReference type="EMBL" id="PYVU01000017">
    <property type="protein sequence ID" value="PTB97329.1"/>
    <property type="molecule type" value="Genomic_DNA"/>
</dbReference>
<feature type="transmembrane region" description="Helical" evidence="6">
    <location>
        <begin position="9"/>
        <end position="31"/>
    </location>
</feature>